<comment type="catalytic activity">
    <reaction evidence="1">
        <text>Hydrolysis of proteins and small molecule substrates at -Asn-|-Xaa- bonds.</text>
        <dbReference type="EC" id="3.4.22.34"/>
    </reaction>
</comment>
<dbReference type="GO" id="GO:0006624">
    <property type="term" value="P:vacuolar protein processing"/>
    <property type="evidence" value="ECO:0007669"/>
    <property type="project" value="TreeGrafter"/>
</dbReference>
<dbReference type="InterPro" id="IPR048501">
    <property type="entry name" value="Legum_prodom"/>
</dbReference>
<dbReference type="InterPro" id="IPR043577">
    <property type="entry name" value="AE"/>
</dbReference>
<dbReference type="PRINTS" id="PR00776">
    <property type="entry name" value="HEMOGLOBNASE"/>
</dbReference>
<evidence type="ECO:0000256" key="1">
    <source>
        <dbReference type="ARBA" id="ARBA00000810"/>
    </source>
</evidence>
<comment type="caution">
    <text evidence="11">The sequence shown here is derived from an EMBL/GenBank/DDBJ whole genome shotgun (WGS) entry which is preliminary data.</text>
</comment>
<dbReference type="PIRSF" id="PIRSF019663">
    <property type="entry name" value="Legumain"/>
    <property type="match status" value="1"/>
</dbReference>
<feature type="active site" evidence="8">
    <location>
        <position position="164"/>
    </location>
</feature>
<feature type="signal peptide" evidence="9">
    <location>
        <begin position="1"/>
        <end position="23"/>
    </location>
</feature>
<gene>
    <name evidence="11" type="ORF">C2E20_5438</name>
</gene>
<dbReference type="GO" id="GO:0004197">
    <property type="term" value="F:cysteine-type endopeptidase activity"/>
    <property type="evidence" value="ECO:0007669"/>
    <property type="project" value="UniProtKB-EC"/>
</dbReference>
<feature type="domain" description="Legumain prodomain" evidence="10">
    <location>
        <begin position="449"/>
        <end position="508"/>
    </location>
</feature>
<dbReference type="FunFam" id="3.40.50.1460:FF:000006">
    <property type="entry name" value="Legumain"/>
    <property type="match status" value="1"/>
</dbReference>
<dbReference type="Gene3D" id="1.10.132.130">
    <property type="match status" value="1"/>
</dbReference>
<dbReference type="Proteomes" id="UP000239649">
    <property type="component" value="Unassembled WGS sequence"/>
</dbReference>
<keyword evidence="6" id="KW-0378">Hydrolase</keyword>
<protein>
    <recommendedName>
        <fullName evidence="3">legumain</fullName>
        <ecNumber evidence="3">3.4.22.34</ecNumber>
    </recommendedName>
</protein>
<evidence type="ECO:0000256" key="4">
    <source>
        <dbReference type="ARBA" id="ARBA00022670"/>
    </source>
</evidence>
<accession>A0A2P6VAR8</accession>
<dbReference type="OrthoDB" id="192611at2759"/>
<dbReference type="InterPro" id="IPR001096">
    <property type="entry name" value="Peptidase_C13"/>
</dbReference>
<dbReference type="PANTHER" id="PTHR12000">
    <property type="entry name" value="HEMOGLOBINASE FAMILY MEMBER"/>
    <property type="match status" value="1"/>
</dbReference>
<dbReference type="GO" id="GO:0051603">
    <property type="term" value="P:proteolysis involved in protein catabolic process"/>
    <property type="evidence" value="ECO:0007669"/>
    <property type="project" value="InterPro"/>
</dbReference>
<evidence type="ECO:0000256" key="2">
    <source>
        <dbReference type="ARBA" id="ARBA00009941"/>
    </source>
</evidence>
<evidence type="ECO:0000256" key="7">
    <source>
        <dbReference type="ARBA" id="ARBA00022807"/>
    </source>
</evidence>
<keyword evidence="7" id="KW-0788">Thiol protease</keyword>
<dbReference type="GO" id="GO:0005773">
    <property type="term" value="C:vacuole"/>
    <property type="evidence" value="ECO:0007669"/>
    <property type="project" value="GOC"/>
</dbReference>
<proteinExistence type="inferred from homology"/>
<dbReference type="Gene3D" id="3.40.50.1460">
    <property type="match status" value="1"/>
</dbReference>
<feature type="chain" id="PRO_5015184696" description="legumain" evidence="9">
    <location>
        <begin position="24"/>
        <end position="527"/>
    </location>
</feature>
<evidence type="ECO:0000313" key="12">
    <source>
        <dbReference type="Proteomes" id="UP000239649"/>
    </source>
</evidence>
<sequence length="527" mass="55247">MSRGAAPALVLLASLLVTTCVAGARDLQEPKGELWAVLVAGSAGWGNYRHQADIAHAYQILRHGGVPASRIITLMYDDVAGHAENPFPNQLFNRPHGPDVYEGIQIDYAGVDVTVENFLAVLAGNASALNLREGTANGVGARRSTGRVLATTPADKVFVYYSDHGAPGIVGMPSGPFLYADQLHVVVATKARHGGFAEMVIYMEACESGSMFEGLLEDNIHIYATTAANAHESSWGTYCPGMHPSPPPEFSTCLGDLYSIAWMENAEHANLTLETLKKQFQLVKQRVSQNFTYAQGSHVLRFGGMEISEEPTAEFQGELNTGDGTLGGSSAADAADVAGMQPVWAPQGAVAQRDADLLHLWHKYSEAPAGLHKAAALRQLNSEVSRRAAVDAGVAGAVGHLLSTSDALSMLRSRFGAAPGVAPLLRGAAEGPAAANALVGLLVNEALPRPAGAALVDDWECLRGMVGTWEAACGPLDQYGMKHARAFANLCNTGLAPAHLAAAAARSCPAPAESAVLLGPDAHILQA</sequence>
<evidence type="ECO:0000313" key="11">
    <source>
        <dbReference type="EMBL" id="PSC71141.1"/>
    </source>
</evidence>
<dbReference type="PIRSF" id="PIRSF500139">
    <property type="entry name" value="AE"/>
    <property type="match status" value="1"/>
</dbReference>
<evidence type="ECO:0000256" key="6">
    <source>
        <dbReference type="ARBA" id="ARBA00022801"/>
    </source>
</evidence>
<feature type="active site" description="Nucleophile" evidence="8">
    <location>
        <position position="206"/>
    </location>
</feature>
<evidence type="ECO:0000256" key="9">
    <source>
        <dbReference type="SAM" id="SignalP"/>
    </source>
</evidence>
<comment type="similarity">
    <text evidence="2">Belongs to the peptidase C13 family.</text>
</comment>
<evidence type="ECO:0000256" key="8">
    <source>
        <dbReference type="PIRSR" id="PIRSR019663-1"/>
    </source>
</evidence>
<name>A0A2P6VAR8_9CHLO</name>
<evidence type="ECO:0000256" key="3">
    <source>
        <dbReference type="ARBA" id="ARBA00012628"/>
    </source>
</evidence>
<organism evidence="11 12">
    <name type="scientific">Micractinium conductrix</name>
    <dbReference type="NCBI Taxonomy" id="554055"/>
    <lineage>
        <taxon>Eukaryota</taxon>
        <taxon>Viridiplantae</taxon>
        <taxon>Chlorophyta</taxon>
        <taxon>core chlorophytes</taxon>
        <taxon>Trebouxiophyceae</taxon>
        <taxon>Chlorellales</taxon>
        <taxon>Chlorellaceae</taxon>
        <taxon>Chlorella clade</taxon>
        <taxon>Micractinium</taxon>
    </lineage>
</organism>
<keyword evidence="12" id="KW-1185">Reference proteome</keyword>
<dbReference type="AlphaFoldDB" id="A0A2P6VAR8"/>
<dbReference type="EMBL" id="LHPF02000016">
    <property type="protein sequence ID" value="PSC71141.1"/>
    <property type="molecule type" value="Genomic_DNA"/>
</dbReference>
<reference evidence="11 12" key="1">
    <citation type="journal article" date="2018" name="Plant J.">
        <title>Genome sequences of Chlorella sorokiniana UTEX 1602 and Micractinium conductrix SAG 241.80: implications to maltose excretion by a green alga.</title>
        <authorList>
            <person name="Arriola M.B."/>
            <person name="Velmurugan N."/>
            <person name="Zhang Y."/>
            <person name="Plunkett M.H."/>
            <person name="Hondzo H."/>
            <person name="Barney B.M."/>
        </authorList>
    </citation>
    <scope>NUCLEOTIDE SEQUENCE [LARGE SCALE GENOMIC DNA]</scope>
    <source>
        <strain evidence="11 12">SAG 241.80</strain>
    </source>
</reference>
<dbReference type="PANTHER" id="PTHR12000:SF42">
    <property type="entry name" value="LEGUMAIN"/>
    <property type="match status" value="1"/>
</dbReference>
<evidence type="ECO:0000256" key="5">
    <source>
        <dbReference type="ARBA" id="ARBA00022729"/>
    </source>
</evidence>
<dbReference type="Pfam" id="PF01650">
    <property type="entry name" value="Peptidase_C13"/>
    <property type="match status" value="1"/>
</dbReference>
<evidence type="ECO:0000259" key="10">
    <source>
        <dbReference type="Pfam" id="PF20985"/>
    </source>
</evidence>
<dbReference type="STRING" id="554055.A0A2P6VAR8"/>
<keyword evidence="5 9" id="KW-0732">Signal</keyword>
<dbReference type="Pfam" id="PF20985">
    <property type="entry name" value="Legum_prodom"/>
    <property type="match status" value="1"/>
</dbReference>
<dbReference type="EC" id="3.4.22.34" evidence="3"/>
<keyword evidence="4" id="KW-0645">Protease</keyword>
<dbReference type="InterPro" id="IPR046427">
    <property type="entry name" value="Legumain_prodom_sf"/>
</dbReference>